<evidence type="ECO:0000313" key="6">
    <source>
        <dbReference type="EMBL" id="KAL2912010.1"/>
    </source>
</evidence>
<feature type="compositionally biased region" description="Low complexity" evidence="5">
    <location>
        <begin position="69"/>
        <end position="78"/>
    </location>
</feature>
<dbReference type="InterPro" id="IPR011989">
    <property type="entry name" value="ARM-like"/>
</dbReference>
<sequence>MVTKASSAAAAAAAKAKKRGRRGGKKRREKDAADGSAPAAAAETHAADSDDNAANGAGDQPESFEIMFDTDGAYAGADAGEDDGETARADPALGAPAQHADDADAAAPRRKTRRSKKGKTAHLSTPADFQDDVGASDGPASEPATIAWTEATHPLEMDTIDPMLRPIDNVEPDLRQYFEQIEKHLEEHEFETTEEMQLFINNAFTEAEGKEIVVAADFTCSRILEKLLRAASDIQIRRFASSLAGSARRIFCHQYASHVVETVLKMAGPVVDREITAGPAVPESDDQDDSSAPKDLPSMEQLVADMCSELDGHWSELMFDQYASHSVRTLLTVLSGKPVAQETKMRSKRSSKFSKEHNLTWGNAGKPGMLLKTPESFTAMVKTIVDSLTSKLGEDDLFNIAMNPVTSPILQIILDIPGPGEALAGAFLRNTSVFSSLVGHQVGSHLAEQLITKAPTADFNSIFATVLQPRFLELCQHGISNFVMQRVFDRMQTEDQLADALSVLEPEFEQMLFRNRTGIIVKAVEAAVRFPSLQHRVVKSLLKAFHVDKDAEKQNQIVTLVLHMTDHEKFQMFVRSINVQGSLMLQHIFKFTPEAAKVFTKSMLAVSDEDLLKWAVDPRASHAIEDLIKSPSASSKAKRKLIRRFQGHFVDLACDKFGSRVSDGCWAAGSLEIREAIAEELAARMSSVKENFIGKFSVRNFKIELFKQRRAYWDELQQAELARRDKIMAALAEDATAPADEGGEAEGGKPKKRKKQLDEIDMVFAKKLK</sequence>
<evidence type="ECO:0000256" key="1">
    <source>
        <dbReference type="ARBA" id="ARBA00016427"/>
    </source>
</evidence>
<dbReference type="SUPFAM" id="SSF48371">
    <property type="entry name" value="ARM repeat"/>
    <property type="match status" value="2"/>
</dbReference>
<dbReference type="InterPro" id="IPR001313">
    <property type="entry name" value="Pumilio_RNA-bd_rpt"/>
</dbReference>
<dbReference type="Gene3D" id="1.25.10.10">
    <property type="entry name" value="Leucine-rich Repeat Variant"/>
    <property type="match status" value="2"/>
</dbReference>
<organism evidence="6 7">
    <name type="scientific">Polyrhizophydium stewartii</name>
    <dbReference type="NCBI Taxonomy" id="2732419"/>
    <lineage>
        <taxon>Eukaryota</taxon>
        <taxon>Fungi</taxon>
        <taxon>Fungi incertae sedis</taxon>
        <taxon>Chytridiomycota</taxon>
        <taxon>Chytridiomycota incertae sedis</taxon>
        <taxon>Chytridiomycetes</taxon>
        <taxon>Rhizophydiales</taxon>
        <taxon>Rhizophydiales incertae sedis</taxon>
        <taxon>Polyrhizophydium</taxon>
    </lineage>
</organism>
<gene>
    <name evidence="6" type="primary">NOP9</name>
    <name evidence="6" type="ORF">HK105_208501</name>
</gene>
<evidence type="ECO:0000256" key="5">
    <source>
        <dbReference type="SAM" id="MobiDB-lite"/>
    </source>
</evidence>
<dbReference type="InterPro" id="IPR040000">
    <property type="entry name" value="NOP9"/>
</dbReference>
<feature type="compositionally biased region" description="Low complexity" evidence="5">
    <location>
        <begin position="34"/>
        <end position="44"/>
    </location>
</feature>
<dbReference type="SMART" id="SM00025">
    <property type="entry name" value="Pumilio"/>
    <property type="match status" value="6"/>
</dbReference>
<comment type="caution">
    <text evidence="6">The sequence shown here is derived from an EMBL/GenBank/DDBJ whole genome shotgun (WGS) entry which is preliminary data.</text>
</comment>
<feature type="compositionally biased region" description="Basic residues" evidence="5">
    <location>
        <begin position="15"/>
        <end position="28"/>
    </location>
</feature>
<dbReference type="PANTHER" id="PTHR13102:SF0">
    <property type="entry name" value="NUCLEOLAR PROTEIN 9"/>
    <property type="match status" value="1"/>
</dbReference>
<keyword evidence="2" id="KW-0677">Repeat</keyword>
<evidence type="ECO:0000256" key="4">
    <source>
        <dbReference type="ARBA" id="ARBA00031929"/>
    </source>
</evidence>
<reference evidence="6 7" key="1">
    <citation type="submission" date="2023-09" db="EMBL/GenBank/DDBJ databases">
        <title>Pangenome analysis of Batrachochytrium dendrobatidis and related Chytrids.</title>
        <authorList>
            <person name="Yacoub M.N."/>
            <person name="Stajich J.E."/>
            <person name="James T.Y."/>
        </authorList>
    </citation>
    <scope>NUCLEOTIDE SEQUENCE [LARGE SCALE GENOMIC DNA]</scope>
    <source>
        <strain evidence="6 7">JEL0888</strain>
    </source>
</reference>
<evidence type="ECO:0000256" key="2">
    <source>
        <dbReference type="ARBA" id="ARBA00022737"/>
    </source>
</evidence>
<dbReference type="Proteomes" id="UP001527925">
    <property type="component" value="Unassembled WGS sequence"/>
</dbReference>
<feature type="compositionally biased region" description="Low complexity" evidence="5">
    <location>
        <begin position="1"/>
        <end position="14"/>
    </location>
</feature>
<name>A0ABR4MXQ2_9FUNG</name>
<evidence type="ECO:0000256" key="3">
    <source>
        <dbReference type="ARBA" id="ARBA00030932"/>
    </source>
</evidence>
<keyword evidence="7" id="KW-1185">Reference proteome</keyword>
<dbReference type="Pfam" id="PF22493">
    <property type="entry name" value="PUF_NOP9"/>
    <property type="match status" value="1"/>
</dbReference>
<feature type="compositionally biased region" description="Basic residues" evidence="5">
    <location>
        <begin position="108"/>
        <end position="120"/>
    </location>
</feature>
<dbReference type="EMBL" id="JADGIZ020000079">
    <property type="protein sequence ID" value="KAL2912010.1"/>
    <property type="molecule type" value="Genomic_DNA"/>
</dbReference>
<dbReference type="PANTHER" id="PTHR13102">
    <property type="entry name" value="NUCLEOLAR PROTEIN 9"/>
    <property type="match status" value="1"/>
</dbReference>
<accession>A0ABR4MXQ2</accession>
<dbReference type="InterPro" id="IPR016024">
    <property type="entry name" value="ARM-type_fold"/>
</dbReference>
<feature type="region of interest" description="Disordered" evidence="5">
    <location>
        <begin position="1"/>
        <end position="142"/>
    </location>
</feature>
<feature type="region of interest" description="Disordered" evidence="5">
    <location>
        <begin position="733"/>
        <end position="760"/>
    </location>
</feature>
<proteinExistence type="predicted"/>
<protein>
    <recommendedName>
        <fullName evidence="1">Nucleolar protein 9</fullName>
    </recommendedName>
    <alternativeName>
        <fullName evidence="3 4">Pumilio domain-containing protein NOP9</fullName>
    </alternativeName>
</protein>
<evidence type="ECO:0000313" key="7">
    <source>
        <dbReference type="Proteomes" id="UP001527925"/>
    </source>
</evidence>